<dbReference type="PANTHER" id="PTHR14911:SF1">
    <property type="entry name" value="THUMP DOMAIN-CONTAINING PROTEIN 2"/>
    <property type="match status" value="1"/>
</dbReference>
<evidence type="ECO:0000259" key="3">
    <source>
        <dbReference type="PROSITE" id="PS51165"/>
    </source>
</evidence>
<dbReference type="GO" id="GO:0043527">
    <property type="term" value="C:tRNA methyltransferase complex"/>
    <property type="evidence" value="ECO:0007669"/>
    <property type="project" value="UniProtKB-ARBA"/>
</dbReference>
<dbReference type="PANTHER" id="PTHR14911">
    <property type="entry name" value="THUMP DOMAIN-CONTAINING"/>
    <property type="match status" value="1"/>
</dbReference>
<keyword evidence="2" id="KW-0694">RNA-binding</keyword>
<dbReference type="InterPro" id="IPR029063">
    <property type="entry name" value="SAM-dependent_MTases_sf"/>
</dbReference>
<comment type="caution">
    <text evidence="4">The sequence shown here is derived from an EMBL/GenBank/DDBJ whole genome shotgun (WGS) entry which is preliminary data.</text>
</comment>
<dbReference type="PROSITE" id="PS51165">
    <property type="entry name" value="THUMP"/>
    <property type="match status" value="1"/>
</dbReference>
<dbReference type="EMBL" id="LGRX02033874">
    <property type="protein sequence ID" value="KAK3239568.1"/>
    <property type="molecule type" value="Genomic_DNA"/>
</dbReference>
<dbReference type="GO" id="GO:0030488">
    <property type="term" value="P:tRNA methylation"/>
    <property type="evidence" value="ECO:0007669"/>
    <property type="project" value="TreeGrafter"/>
</dbReference>
<dbReference type="GO" id="GO:0003723">
    <property type="term" value="F:RNA binding"/>
    <property type="evidence" value="ECO:0007669"/>
    <property type="project" value="UniProtKB-UniRule"/>
</dbReference>
<name>A0AAE0BP42_9CHLO</name>
<dbReference type="CDD" id="cd11715">
    <property type="entry name" value="THUMP_AdoMetMT"/>
    <property type="match status" value="1"/>
</dbReference>
<reference evidence="4 5" key="1">
    <citation type="journal article" date="2015" name="Genome Biol. Evol.">
        <title>Comparative Genomics of a Bacterivorous Green Alga Reveals Evolutionary Causalities and Consequences of Phago-Mixotrophic Mode of Nutrition.</title>
        <authorList>
            <person name="Burns J.A."/>
            <person name="Paasch A."/>
            <person name="Narechania A."/>
            <person name="Kim E."/>
        </authorList>
    </citation>
    <scope>NUCLEOTIDE SEQUENCE [LARGE SCALE GENOMIC DNA]</scope>
    <source>
        <strain evidence="4 5">PLY_AMNH</strain>
    </source>
</reference>
<evidence type="ECO:0000313" key="5">
    <source>
        <dbReference type="Proteomes" id="UP001190700"/>
    </source>
</evidence>
<dbReference type="AlphaFoldDB" id="A0AAE0BP42"/>
<dbReference type="Pfam" id="PF01170">
    <property type="entry name" value="UPF0020"/>
    <property type="match status" value="1"/>
</dbReference>
<keyword evidence="1" id="KW-0808">Transferase</keyword>
<dbReference type="GO" id="GO:0016423">
    <property type="term" value="F:tRNA (guanine) methyltransferase activity"/>
    <property type="evidence" value="ECO:0007669"/>
    <property type="project" value="TreeGrafter"/>
</dbReference>
<evidence type="ECO:0000256" key="2">
    <source>
        <dbReference type="PROSITE-ProRule" id="PRU00529"/>
    </source>
</evidence>
<proteinExistence type="predicted"/>
<dbReference type="SMART" id="SM00981">
    <property type="entry name" value="THUMP"/>
    <property type="match status" value="1"/>
</dbReference>
<dbReference type="SUPFAM" id="SSF143437">
    <property type="entry name" value="THUMP domain-like"/>
    <property type="match status" value="1"/>
</dbReference>
<dbReference type="Gene3D" id="3.30.2130.30">
    <property type="match status" value="1"/>
</dbReference>
<dbReference type="Proteomes" id="UP001190700">
    <property type="component" value="Unassembled WGS sequence"/>
</dbReference>
<gene>
    <name evidence="4" type="ORF">CYMTET_50515</name>
</gene>
<keyword evidence="1" id="KW-0489">Methyltransferase</keyword>
<dbReference type="Gene3D" id="3.40.50.150">
    <property type="entry name" value="Vaccinia Virus protein VP39"/>
    <property type="match status" value="1"/>
</dbReference>
<organism evidence="4 5">
    <name type="scientific">Cymbomonas tetramitiformis</name>
    <dbReference type="NCBI Taxonomy" id="36881"/>
    <lineage>
        <taxon>Eukaryota</taxon>
        <taxon>Viridiplantae</taxon>
        <taxon>Chlorophyta</taxon>
        <taxon>Pyramimonadophyceae</taxon>
        <taxon>Pyramimonadales</taxon>
        <taxon>Pyramimonadaceae</taxon>
        <taxon>Cymbomonas</taxon>
    </lineage>
</organism>
<dbReference type="SUPFAM" id="SSF53335">
    <property type="entry name" value="S-adenosyl-L-methionine-dependent methyltransferases"/>
    <property type="match status" value="1"/>
</dbReference>
<evidence type="ECO:0000256" key="1">
    <source>
        <dbReference type="ARBA" id="ARBA00022603"/>
    </source>
</evidence>
<sequence>MARTVWHRASLQLDSFEVVVHRNHPSLVLRDLCTNLGKRELRSSHLRSYPQSRSSLRSLEACHGAALAALVSTHGHNGPRLNFYGTHPATAGSSYKAADELRARLPATAVTQVPGRTYFSMDATLELESLTSLKCFERICLAIAHTRIDGLEDQLADPVQLSTDKEEALAEIIAFAVTSVPWEQRLNELRFLRAEPGAASSSEAPRIGYTFKVKCKRSGHRSRHVTSQEVEAAVGGALQGRGGLCVDVRNPDILVLVAIGDNHWGVGIPLLQQAATDSWIVAAGLHPMVAWALARAAGIQEGERVCDPMCGAGIVIGQAAQDYPQATFLGFDKDAAQLERCSCNLQKVIGRAVRVLRGRVRRRREGLVRASPVDICTPSVWTAGVATRHEVTR</sequence>
<dbReference type="InterPro" id="IPR000241">
    <property type="entry name" value="RlmKL-like_Mtase"/>
</dbReference>
<feature type="domain" description="THUMP" evidence="3">
    <location>
        <begin position="163"/>
        <end position="270"/>
    </location>
</feature>
<dbReference type="InterPro" id="IPR004114">
    <property type="entry name" value="THUMP_dom"/>
</dbReference>
<protein>
    <recommendedName>
        <fullName evidence="3">THUMP domain-containing protein</fullName>
    </recommendedName>
</protein>
<keyword evidence="5" id="KW-1185">Reference proteome</keyword>
<dbReference type="Pfam" id="PF02926">
    <property type="entry name" value="THUMP"/>
    <property type="match status" value="1"/>
</dbReference>
<accession>A0AAE0BP42</accession>
<evidence type="ECO:0000313" key="4">
    <source>
        <dbReference type="EMBL" id="KAK3239568.1"/>
    </source>
</evidence>